<sequence>AREHTGSIQKGWEEVYNINPSIVEKAARHITSAAEFLENIN</sequence>
<dbReference type="AlphaFoldDB" id="X1JPY1"/>
<accession>X1JPY1</accession>
<protein>
    <submittedName>
        <fullName evidence="1">Uncharacterized protein</fullName>
    </submittedName>
</protein>
<reference evidence="1" key="1">
    <citation type="journal article" date="2014" name="Front. Microbiol.">
        <title>High frequency of phylogenetically diverse reductive dehalogenase-homologous genes in deep subseafloor sedimentary metagenomes.</title>
        <authorList>
            <person name="Kawai M."/>
            <person name="Futagami T."/>
            <person name="Toyoda A."/>
            <person name="Takaki Y."/>
            <person name="Nishi S."/>
            <person name="Hori S."/>
            <person name="Arai W."/>
            <person name="Tsubouchi T."/>
            <person name="Morono Y."/>
            <person name="Uchiyama I."/>
            <person name="Ito T."/>
            <person name="Fujiyama A."/>
            <person name="Inagaki F."/>
            <person name="Takami H."/>
        </authorList>
    </citation>
    <scope>NUCLEOTIDE SEQUENCE</scope>
    <source>
        <strain evidence="1">Expedition CK06-06</strain>
    </source>
</reference>
<organism evidence="1">
    <name type="scientific">marine sediment metagenome</name>
    <dbReference type="NCBI Taxonomy" id="412755"/>
    <lineage>
        <taxon>unclassified sequences</taxon>
        <taxon>metagenomes</taxon>
        <taxon>ecological metagenomes</taxon>
    </lineage>
</organism>
<proteinExistence type="predicted"/>
<dbReference type="EMBL" id="BARU01045736">
    <property type="protein sequence ID" value="GAH96112.1"/>
    <property type="molecule type" value="Genomic_DNA"/>
</dbReference>
<name>X1JPY1_9ZZZZ</name>
<comment type="caution">
    <text evidence="1">The sequence shown here is derived from an EMBL/GenBank/DDBJ whole genome shotgun (WGS) entry which is preliminary data.</text>
</comment>
<gene>
    <name evidence="1" type="ORF">S03H2_69275</name>
</gene>
<evidence type="ECO:0000313" key="1">
    <source>
        <dbReference type="EMBL" id="GAH96112.1"/>
    </source>
</evidence>
<feature type="non-terminal residue" evidence="1">
    <location>
        <position position="1"/>
    </location>
</feature>